<comment type="similarity">
    <text evidence="12">Belongs to the LpxK family.</text>
</comment>
<protein>
    <recommendedName>
        <fullName evidence="12 13">Multifunctional fusion protein</fullName>
    </recommendedName>
    <domain>
        <recommendedName>
            <fullName evidence="12">Tetraacyldisaccharide 4'-kinase</fullName>
            <ecNumber evidence="12">2.7.1.130</ecNumber>
        </recommendedName>
        <alternativeName>
            <fullName evidence="12">Lipid A 4'-kinase</fullName>
        </alternativeName>
    </domain>
    <domain>
        <recommendedName>
            <fullName evidence="13">UPF0434 protein AW10_01647</fullName>
        </recommendedName>
    </domain>
</protein>
<evidence type="ECO:0000256" key="13">
    <source>
        <dbReference type="HAMAP-Rule" id="MF_01187"/>
    </source>
</evidence>
<evidence type="ECO:0000256" key="5">
    <source>
        <dbReference type="ARBA" id="ARBA00022679"/>
    </source>
</evidence>
<dbReference type="FunFam" id="2.20.25.10:FF:000002">
    <property type="entry name" value="UPF0434 protein YcaR"/>
    <property type="match status" value="1"/>
</dbReference>
<keyword evidence="14" id="KW-1133">Transmembrane helix</keyword>
<dbReference type="GO" id="GO:0009245">
    <property type="term" value="P:lipid A biosynthetic process"/>
    <property type="evidence" value="ECO:0007669"/>
    <property type="project" value="UniProtKB-UniRule"/>
</dbReference>
<comment type="function">
    <text evidence="1 12">Transfers the gamma-phosphate of ATP to the 4'-position of a tetraacyldisaccharide 1-phosphate intermediate (termed DS-1-P) to form tetraacyldisaccharide 1,4'-bis-phosphate (lipid IVA).</text>
</comment>
<feature type="binding site" evidence="12">
    <location>
        <begin position="65"/>
        <end position="72"/>
    </location>
    <ligand>
        <name>ATP</name>
        <dbReference type="ChEBI" id="CHEBI:30616"/>
    </ligand>
</feature>
<organism evidence="15 16">
    <name type="scientific">Candidatus Accumulibacter appositus</name>
    <dbReference type="NCBI Taxonomy" id="1454003"/>
    <lineage>
        <taxon>Bacteria</taxon>
        <taxon>Pseudomonadati</taxon>
        <taxon>Pseudomonadota</taxon>
        <taxon>Betaproteobacteria</taxon>
        <taxon>Candidatus Accumulibacter</taxon>
    </lineage>
</organism>
<dbReference type="PATRIC" id="fig|1454003.3.peg.1698"/>
<dbReference type="EMBL" id="JEMX01000029">
    <property type="protein sequence ID" value="EXI80740.1"/>
    <property type="molecule type" value="Genomic_DNA"/>
</dbReference>
<keyword evidence="14" id="KW-0812">Transmembrane</keyword>
<comment type="similarity">
    <text evidence="10">In the N-terminal section; belongs to the LpxK family.</text>
</comment>
<dbReference type="PANTHER" id="PTHR42724:SF1">
    <property type="entry name" value="TETRAACYLDISACCHARIDE 4'-KINASE, MITOCHONDRIAL-RELATED"/>
    <property type="match status" value="1"/>
</dbReference>
<evidence type="ECO:0000313" key="15">
    <source>
        <dbReference type="EMBL" id="EXI80740.1"/>
    </source>
</evidence>
<name>A0A011PV78_9PROT</name>
<keyword evidence="6 12" id="KW-0547">Nucleotide-binding</keyword>
<sequence>MAAGGLARSLPRRWYERPPAPVLWLLFPLSWLFGTLAGLRRWLYRCGVLRTQRLPVPVIIVGNLTVGGSGKTPLVLWLVERLRAAGWRPGIISRGYGGSGEGVRAVAAGASPALIGDEPLLLARRSGVPVFVGRDRAAAGQALLAAHAECDVIVSDDGLQHYRLQRTAEVVVFDGRGAGNGWLLPAGPLREPLRRLAGVAAVVWNGCREAGVVDAAEACPQFEMRLLGQRFVAAGGLAGRPADSCDAASLRGRKLYALAGIGDPGRFFAQLQALGLEFEAHPFPDHHPYVAAELAFAGDGVLLMTEKDAVKCAPIVTGEAWVLPVEAVISGTPGGGSSAARRVVPVFSRQFWRNSMDARLLDILVCPICKANLEYRKPQSELVCKPCKLAFPVRDGIPIMLQDEARPLSADEA</sequence>
<keyword evidence="5 12" id="KW-0808">Transferase</keyword>
<evidence type="ECO:0000256" key="6">
    <source>
        <dbReference type="ARBA" id="ARBA00022741"/>
    </source>
</evidence>
<feature type="transmembrane region" description="Helical" evidence="14">
    <location>
        <begin position="22"/>
        <end position="43"/>
    </location>
</feature>
<comment type="caution">
    <text evidence="15">The sequence shown here is derived from an EMBL/GenBank/DDBJ whole genome shotgun (WGS) entry which is preliminary data.</text>
</comment>
<dbReference type="GO" id="GO:0009244">
    <property type="term" value="P:lipopolysaccharide core region biosynthetic process"/>
    <property type="evidence" value="ECO:0007669"/>
    <property type="project" value="TreeGrafter"/>
</dbReference>
<evidence type="ECO:0000313" key="16">
    <source>
        <dbReference type="Proteomes" id="UP000021816"/>
    </source>
</evidence>
<comment type="similarity">
    <text evidence="13">Belongs to the UPF0434 family.</text>
</comment>
<evidence type="ECO:0000256" key="11">
    <source>
        <dbReference type="ARBA" id="ARBA00061381"/>
    </source>
</evidence>
<accession>A0A011PV78</accession>
<dbReference type="UniPathway" id="UPA00359">
    <property type="reaction ID" value="UER00482"/>
</dbReference>
<evidence type="ECO:0000256" key="9">
    <source>
        <dbReference type="ARBA" id="ARBA00023098"/>
    </source>
</evidence>
<dbReference type="GO" id="GO:0005524">
    <property type="term" value="F:ATP binding"/>
    <property type="evidence" value="ECO:0007669"/>
    <property type="project" value="UniProtKB-UniRule"/>
</dbReference>
<keyword evidence="8 12" id="KW-0067">ATP-binding</keyword>
<dbReference type="NCBIfam" id="TIGR00682">
    <property type="entry name" value="lpxK"/>
    <property type="match status" value="1"/>
</dbReference>
<dbReference type="STRING" id="1454003.AW10_01647"/>
<evidence type="ECO:0000256" key="1">
    <source>
        <dbReference type="ARBA" id="ARBA00002274"/>
    </source>
</evidence>
<keyword evidence="7 12" id="KW-0418">Kinase</keyword>
<comment type="catalytic activity">
    <reaction evidence="12">
        <text>a lipid A disaccharide + ATP = a lipid IVA + ADP + H(+)</text>
        <dbReference type="Rhea" id="RHEA:67840"/>
        <dbReference type="ChEBI" id="CHEBI:15378"/>
        <dbReference type="ChEBI" id="CHEBI:30616"/>
        <dbReference type="ChEBI" id="CHEBI:176343"/>
        <dbReference type="ChEBI" id="CHEBI:176425"/>
        <dbReference type="ChEBI" id="CHEBI:456216"/>
        <dbReference type="EC" id="2.7.1.130"/>
    </reaction>
</comment>
<dbReference type="GO" id="GO:0009029">
    <property type="term" value="F:lipid-A 4'-kinase activity"/>
    <property type="evidence" value="ECO:0007669"/>
    <property type="project" value="UniProtKB-UniRule"/>
</dbReference>
<dbReference type="AlphaFoldDB" id="A0A011PV78"/>
<proteinExistence type="inferred from homology"/>
<keyword evidence="3 12" id="KW-0444">Lipid biosynthesis</keyword>
<reference evidence="15 16" key="1">
    <citation type="submission" date="2014-02" db="EMBL/GenBank/DDBJ databases">
        <title>Expanding our view of genomic diversity in Candidatus Accumulibacter clades.</title>
        <authorList>
            <person name="Skennerton C.T."/>
            <person name="Barr J.J."/>
            <person name="Slater F.R."/>
            <person name="Bond P.L."/>
            <person name="Tyson G.W."/>
        </authorList>
    </citation>
    <scope>NUCLEOTIDE SEQUENCE [LARGE SCALE GENOMIC DNA]</scope>
    <source>
        <strain evidence="16">BA-92</strain>
    </source>
</reference>
<evidence type="ECO:0000256" key="7">
    <source>
        <dbReference type="ARBA" id="ARBA00022777"/>
    </source>
</evidence>
<evidence type="ECO:0000256" key="4">
    <source>
        <dbReference type="ARBA" id="ARBA00022556"/>
    </source>
</evidence>
<evidence type="ECO:0000256" key="14">
    <source>
        <dbReference type="SAM" id="Phobius"/>
    </source>
</evidence>
<dbReference type="Proteomes" id="UP000021816">
    <property type="component" value="Unassembled WGS sequence"/>
</dbReference>
<evidence type="ECO:0000256" key="3">
    <source>
        <dbReference type="ARBA" id="ARBA00022516"/>
    </source>
</evidence>
<dbReference type="PANTHER" id="PTHR42724">
    <property type="entry name" value="TETRAACYLDISACCHARIDE 4'-KINASE"/>
    <property type="match status" value="1"/>
</dbReference>
<evidence type="ECO:0000256" key="8">
    <source>
        <dbReference type="ARBA" id="ARBA00022840"/>
    </source>
</evidence>
<dbReference type="Gene3D" id="2.20.25.10">
    <property type="match status" value="1"/>
</dbReference>
<keyword evidence="4 12" id="KW-0441">Lipid A biosynthesis</keyword>
<dbReference type="SUPFAM" id="SSF52540">
    <property type="entry name" value="P-loop containing nucleoside triphosphate hydrolases"/>
    <property type="match status" value="1"/>
</dbReference>
<dbReference type="HAMAP" id="MF_01187">
    <property type="entry name" value="UPF0434"/>
    <property type="match status" value="1"/>
</dbReference>
<dbReference type="InterPro" id="IPR027417">
    <property type="entry name" value="P-loop_NTPase"/>
</dbReference>
<dbReference type="Pfam" id="PF03966">
    <property type="entry name" value="Trm112p"/>
    <property type="match status" value="1"/>
</dbReference>
<comment type="similarity">
    <text evidence="11">In the C-terminal section; belongs to the UPF0434 family.</text>
</comment>
<dbReference type="EC" id="2.7.1.130" evidence="12"/>
<dbReference type="SUPFAM" id="SSF158997">
    <property type="entry name" value="Trm112p-like"/>
    <property type="match status" value="1"/>
</dbReference>
<dbReference type="Pfam" id="PF02606">
    <property type="entry name" value="LpxK"/>
    <property type="match status" value="1"/>
</dbReference>
<keyword evidence="9 12" id="KW-0443">Lipid metabolism</keyword>
<comment type="pathway">
    <text evidence="2 12">Glycolipid biosynthesis; lipid IV(A) biosynthesis; lipid IV(A) from (3R)-3-hydroxytetradecanoyl-[acyl-carrier-protein] and UDP-N-acetyl-alpha-D-glucosamine: step 6/6.</text>
</comment>
<evidence type="ECO:0000256" key="12">
    <source>
        <dbReference type="HAMAP-Rule" id="MF_00409"/>
    </source>
</evidence>
<dbReference type="InterPro" id="IPR005651">
    <property type="entry name" value="Trm112-like"/>
</dbReference>
<dbReference type="HAMAP" id="MF_00409">
    <property type="entry name" value="LpxK"/>
    <property type="match status" value="1"/>
</dbReference>
<gene>
    <name evidence="12 15" type="primary">lpxK</name>
    <name evidence="15" type="ORF">AW10_01647</name>
</gene>
<evidence type="ECO:0000256" key="2">
    <source>
        <dbReference type="ARBA" id="ARBA00004870"/>
    </source>
</evidence>
<dbReference type="InterPro" id="IPR003758">
    <property type="entry name" value="LpxK"/>
</dbReference>
<dbReference type="GO" id="GO:0005886">
    <property type="term" value="C:plasma membrane"/>
    <property type="evidence" value="ECO:0007669"/>
    <property type="project" value="TreeGrafter"/>
</dbReference>
<evidence type="ECO:0000256" key="10">
    <source>
        <dbReference type="ARBA" id="ARBA00061313"/>
    </source>
</evidence>
<keyword evidence="14" id="KW-0472">Membrane</keyword>